<dbReference type="EMBL" id="FOFB01000003">
    <property type="protein sequence ID" value="SEP88314.1"/>
    <property type="molecule type" value="Genomic_DNA"/>
</dbReference>
<dbReference type="InterPro" id="IPR011650">
    <property type="entry name" value="Peptidase_M20_dimer"/>
</dbReference>
<dbReference type="Proteomes" id="UP000199021">
    <property type="component" value="Unassembled WGS sequence"/>
</dbReference>
<dbReference type="Pfam" id="PF07687">
    <property type="entry name" value="M20_dimer"/>
    <property type="match status" value="1"/>
</dbReference>
<proteinExistence type="predicted"/>
<keyword evidence="7" id="KW-1185">Reference proteome</keyword>
<evidence type="ECO:0000256" key="3">
    <source>
        <dbReference type="ARBA" id="ARBA00022801"/>
    </source>
</evidence>
<reference evidence="7" key="1">
    <citation type="submission" date="2016-10" db="EMBL/GenBank/DDBJ databases">
        <authorList>
            <person name="Varghese N."/>
            <person name="Submissions S."/>
        </authorList>
    </citation>
    <scope>NUCLEOTIDE SEQUENCE [LARGE SCALE GENOMIC DNA]</scope>
    <source>
        <strain evidence="7">DSM 24740</strain>
    </source>
</reference>
<dbReference type="InterPro" id="IPR001261">
    <property type="entry name" value="ArgE/DapE_CS"/>
</dbReference>
<dbReference type="Gene3D" id="3.40.630.10">
    <property type="entry name" value="Zn peptidases"/>
    <property type="match status" value="1"/>
</dbReference>
<evidence type="ECO:0000313" key="6">
    <source>
        <dbReference type="EMBL" id="SEP88314.1"/>
    </source>
</evidence>
<dbReference type="InParanoid" id="A0A1H9BH59"/>
<dbReference type="Gene3D" id="3.30.70.360">
    <property type="match status" value="1"/>
</dbReference>
<evidence type="ECO:0000256" key="4">
    <source>
        <dbReference type="SAM" id="SignalP"/>
    </source>
</evidence>
<evidence type="ECO:0000256" key="2">
    <source>
        <dbReference type="ARBA" id="ARBA00022723"/>
    </source>
</evidence>
<accession>A0A1H9BH59</accession>
<dbReference type="PANTHER" id="PTHR43270">
    <property type="entry name" value="BETA-ALA-HIS DIPEPTIDASE"/>
    <property type="match status" value="1"/>
</dbReference>
<keyword evidence="2" id="KW-0479">Metal-binding</keyword>
<feature type="signal peptide" evidence="4">
    <location>
        <begin position="1"/>
        <end position="21"/>
    </location>
</feature>
<gene>
    <name evidence="6" type="ORF">SAMN05444359_103129</name>
</gene>
<dbReference type="InterPro" id="IPR002933">
    <property type="entry name" value="Peptidase_M20"/>
</dbReference>
<name>A0A1H9BH59_9BACT</name>
<keyword evidence="4" id="KW-0732">Signal</keyword>
<dbReference type="InterPro" id="IPR051458">
    <property type="entry name" value="Cyt/Met_Dipeptidase"/>
</dbReference>
<feature type="chain" id="PRO_5011594131" evidence="4">
    <location>
        <begin position="22"/>
        <end position="515"/>
    </location>
</feature>
<dbReference type="PANTHER" id="PTHR43270:SF8">
    <property type="entry name" value="DI- AND TRIPEPTIDASE DUG2-RELATED"/>
    <property type="match status" value="1"/>
</dbReference>
<organism evidence="6 7">
    <name type="scientific">Neolewinella agarilytica</name>
    <dbReference type="NCBI Taxonomy" id="478744"/>
    <lineage>
        <taxon>Bacteria</taxon>
        <taxon>Pseudomonadati</taxon>
        <taxon>Bacteroidota</taxon>
        <taxon>Saprospiria</taxon>
        <taxon>Saprospirales</taxon>
        <taxon>Lewinellaceae</taxon>
        <taxon>Neolewinella</taxon>
    </lineage>
</organism>
<evidence type="ECO:0000313" key="7">
    <source>
        <dbReference type="Proteomes" id="UP000199021"/>
    </source>
</evidence>
<dbReference type="OrthoDB" id="9761532at2"/>
<dbReference type="Pfam" id="PF01546">
    <property type="entry name" value="Peptidase_M20"/>
    <property type="match status" value="1"/>
</dbReference>
<dbReference type="AlphaFoldDB" id="A0A1H9BH59"/>
<evidence type="ECO:0000259" key="5">
    <source>
        <dbReference type="Pfam" id="PF07687"/>
    </source>
</evidence>
<keyword evidence="3" id="KW-0378">Hydrolase</keyword>
<sequence length="515" mass="56526">MLYRYPLPLLLLTLLCTCVSAQLQAQQSPVGHKTLHDRTLESLEPYQEFLSIPNDARIKGQLEPNLVWLEKEFAKRGFVGRRLKNEGIDLLLFTYQAATPKAETVLFYGHVDGQSVDVSKWILSPPFKPVYGTMTAMADGTINYQKVATLPAKPETTDVRLFARASSDAKAPIMLFLVAWDQMIADGKRPNYTVKFIIDSMEEFSSPDLPGAVKTHRAALAADHLIILDGPVHITNQPTIVGGARGIASARLTVYGPKLPQHSGHYGNYAPNPALRLAQLLASMKNDAGRVTIPGYYDGIEIDAATRRILDGVPDDANSIHQKIGFSQPDGVGRNLQEALQYPSLNIKGMSSGWVGLSARTIIPNTAVVNMDLRLVKESDGDRLLGLVRNHIKAQGYYIIPEGREPTDEERANHARLASFGGKTSYAAFRTDLNGKTGSWLQNAIKHTFGKDPVLIRTMGGSVPIAPFVTELDVPAVVLPLVNPDNNQHSPNENILLKNYFKGAETLYGVLTEKL</sequence>
<dbReference type="PROSITE" id="PS00759">
    <property type="entry name" value="ARGE_DAPE_CPG2_2"/>
    <property type="match status" value="1"/>
</dbReference>
<feature type="domain" description="Peptidase M20 dimerisation" evidence="5">
    <location>
        <begin position="243"/>
        <end position="395"/>
    </location>
</feature>
<dbReference type="SUPFAM" id="SSF53187">
    <property type="entry name" value="Zn-dependent exopeptidases"/>
    <property type="match status" value="1"/>
</dbReference>
<dbReference type="GO" id="GO:0046872">
    <property type="term" value="F:metal ion binding"/>
    <property type="evidence" value="ECO:0007669"/>
    <property type="project" value="UniProtKB-KW"/>
</dbReference>
<protein>
    <submittedName>
        <fullName evidence="6">Acetylornithine deacetylase/Succinyl-diaminopimelate desuccinylase</fullName>
    </submittedName>
</protein>
<dbReference type="RefSeq" id="WP_090165582.1">
    <property type="nucleotide sequence ID" value="NZ_FOFB01000003.1"/>
</dbReference>
<keyword evidence="1" id="KW-0645">Protease</keyword>
<evidence type="ECO:0000256" key="1">
    <source>
        <dbReference type="ARBA" id="ARBA00022670"/>
    </source>
</evidence>
<dbReference type="STRING" id="478744.SAMN05444359_103129"/>
<dbReference type="GO" id="GO:0008233">
    <property type="term" value="F:peptidase activity"/>
    <property type="evidence" value="ECO:0007669"/>
    <property type="project" value="UniProtKB-KW"/>
</dbReference>
<dbReference type="GO" id="GO:0006508">
    <property type="term" value="P:proteolysis"/>
    <property type="evidence" value="ECO:0007669"/>
    <property type="project" value="UniProtKB-KW"/>
</dbReference>